<dbReference type="InterPro" id="IPR052430">
    <property type="entry name" value="IVT-Associated"/>
</dbReference>
<evidence type="ECO:0000256" key="1">
    <source>
        <dbReference type="ARBA" id="ARBA00004141"/>
    </source>
</evidence>
<feature type="transmembrane region" description="Helical" evidence="7">
    <location>
        <begin position="312"/>
        <end position="329"/>
    </location>
</feature>
<evidence type="ECO:0000256" key="7">
    <source>
        <dbReference type="SAM" id="Phobius"/>
    </source>
</evidence>
<dbReference type="EMBL" id="VXIT01000021">
    <property type="protein sequence ID" value="KAA6406921.1"/>
    <property type="molecule type" value="Genomic_DNA"/>
</dbReference>
<feature type="domain" description="Integral membrane bound transporter" evidence="8">
    <location>
        <begin position="743"/>
        <end position="866"/>
    </location>
</feature>
<dbReference type="Proteomes" id="UP000324767">
    <property type="component" value="Unassembled WGS sequence"/>
</dbReference>
<evidence type="ECO:0000313" key="9">
    <source>
        <dbReference type="EMBL" id="KAA6406921.1"/>
    </source>
</evidence>
<gene>
    <name evidence="9" type="ORF">FRX48_09219</name>
</gene>
<dbReference type="OrthoDB" id="1924968at2759"/>
<feature type="transmembrane region" description="Helical" evidence="7">
    <location>
        <begin position="720"/>
        <end position="737"/>
    </location>
</feature>
<keyword evidence="5" id="KW-0175">Coiled coil</keyword>
<accession>A0A5M8PCF4</accession>
<evidence type="ECO:0000256" key="6">
    <source>
        <dbReference type="SAM" id="MobiDB-lite"/>
    </source>
</evidence>
<feature type="transmembrane region" description="Helical" evidence="7">
    <location>
        <begin position="771"/>
        <end position="791"/>
    </location>
</feature>
<dbReference type="InterPro" id="IPR023244">
    <property type="entry name" value="Brefeldin_A-sensitivity_4"/>
</dbReference>
<evidence type="ECO:0000256" key="5">
    <source>
        <dbReference type="SAM" id="Coils"/>
    </source>
</evidence>
<proteinExistence type="predicted"/>
<keyword evidence="2 7" id="KW-0812">Transmembrane</keyword>
<dbReference type="GO" id="GO:0016020">
    <property type="term" value="C:membrane"/>
    <property type="evidence" value="ECO:0007669"/>
    <property type="project" value="UniProtKB-SubCell"/>
</dbReference>
<keyword evidence="4 7" id="KW-0472">Membrane</keyword>
<feature type="coiled-coil region" evidence="5">
    <location>
        <begin position="1026"/>
        <end position="1053"/>
    </location>
</feature>
<dbReference type="AlphaFoldDB" id="A0A5M8PCF4"/>
<evidence type="ECO:0000259" key="8">
    <source>
        <dbReference type="Pfam" id="PF13515"/>
    </source>
</evidence>
<dbReference type="InterPro" id="IPR049453">
    <property type="entry name" value="Memb_transporter_dom"/>
</dbReference>
<organism evidence="9 10">
    <name type="scientific">Lasallia pustulata</name>
    <dbReference type="NCBI Taxonomy" id="136370"/>
    <lineage>
        <taxon>Eukaryota</taxon>
        <taxon>Fungi</taxon>
        <taxon>Dikarya</taxon>
        <taxon>Ascomycota</taxon>
        <taxon>Pezizomycotina</taxon>
        <taxon>Lecanoromycetes</taxon>
        <taxon>OSLEUM clade</taxon>
        <taxon>Umbilicariomycetidae</taxon>
        <taxon>Umbilicariales</taxon>
        <taxon>Umbilicariaceae</taxon>
        <taxon>Lasallia</taxon>
    </lineage>
</organism>
<feature type="transmembrane region" description="Helical" evidence="7">
    <location>
        <begin position="341"/>
        <end position="362"/>
    </location>
</feature>
<evidence type="ECO:0000256" key="3">
    <source>
        <dbReference type="ARBA" id="ARBA00022989"/>
    </source>
</evidence>
<sequence length="1107" mass="123298">MADGEPPSTDFRPSIQLRAPTLRTDEAVPAAGSTPQDRIDSHRLRRLTRRAPTLGRQPPKHVKVREPSFRQPAPGSSIYLGSYRKSPQRSRASLGDSPGTPTPRDSVPPSPRASISHLQLEHLLQHVDVQLDTYGVEEFRDGFFDASFFRPLPRDRPEMMRKASETLPATFSEHHPLSLHNFLPEQWHEVVTFARQISSTRGGVKLSKSFLGYFIAYIICLIPASRNFLGHFSYILAISAILNHAGRTVGSQIDGALMTIIGTVAGLGWGSLALYVSTSTAGARLGYGGVLAAFLVLFSGTISWLRCVYLRFFQAIICTGIAMFFTNLADTSQAVSWKKIFSYGIPWVLGQLIGLIVCIVVFPDAGSRPLAVALHRSLQTVQGGLILPREDAPSTRRELAWNFVNLSQANRDFSIDISISRYLPKDIRSIRNQIQGVIRSILAIKPDTALFGGGDVFNAQLPHTGGVVLNLDSTSHEASSVPQGTSAEAVRLVREVLAEPTRVMIESMSDAVASADAALMDLSGYRRYLGPPSTILASNPVILSRLMANMDDFDKLDSSIIGHPKLPLTYADHPEVVELFLFLHPVRQAADKVKILVQTVIAMDKTRGWKFHLPSYPFTKSLLRANAQVRHDRGGATAGFYFANRKQMEETMQGMQSEAYVPLPRHDITEVLDKKTSMGKNRDGCKGPDVGKNSEGAQGFTFRYRLWALLHRFQGFESRFALKVTIVTVLLSIPAWLPQSTNWYNENEVWWSVVTVWIMMHPHVGGNVQDLVARTICCILGAVWGGFAYAADNGNPYVMAVFAALFMIPMLYRYTQSTHPRSGVMGCISFTVVSLSAYNHTGSPRPFEIAWTRGTAFVVGVVAAVSVNWILWPFVARHELRKSISTMLLHTAIIYRGVVARYIYYTEGDEPGSEDVAHSEMLEGRLREGFVRIRELMELTRHEIRLRAPFDPLPYSALIDACENFFERLVEVRQSSLYFQPFMLAGGREATEMLIGVRRDAVAAILMNLYILASALRSGRPVPRYLPSAAAARKRLLERMEEAEAEHASFEKEPRPEKGRRWADVYQYAYSSALADIVEQLQQLQKYTKEITGEVGFDAVDYLKPGI</sequence>
<keyword evidence="3 7" id="KW-1133">Transmembrane helix</keyword>
<evidence type="ECO:0000256" key="2">
    <source>
        <dbReference type="ARBA" id="ARBA00022692"/>
    </source>
</evidence>
<protein>
    <recommendedName>
        <fullName evidence="8">Integral membrane bound transporter domain-containing protein</fullName>
    </recommendedName>
</protein>
<comment type="subcellular location">
    <subcellularLocation>
        <location evidence="1">Membrane</location>
        <topology evidence="1">Multi-pass membrane protein</topology>
    </subcellularLocation>
</comment>
<name>A0A5M8PCF4_9LECA</name>
<feature type="transmembrane region" description="Helical" evidence="7">
    <location>
        <begin position="850"/>
        <end position="872"/>
    </location>
</feature>
<dbReference type="PRINTS" id="PR02047">
    <property type="entry name" value="BREFELDNASP4"/>
</dbReference>
<feature type="transmembrane region" description="Helical" evidence="7">
    <location>
        <begin position="210"/>
        <end position="226"/>
    </location>
</feature>
<dbReference type="PANTHER" id="PTHR47804:SF3">
    <property type="entry name" value="PROTEIN BRE4"/>
    <property type="match status" value="1"/>
</dbReference>
<feature type="transmembrane region" description="Helical" evidence="7">
    <location>
        <begin position="797"/>
        <end position="815"/>
    </location>
</feature>
<comment type="caution">
    <text evidence="9">The sequence shown here is derived from an EMBL/GenBank/DDBJ whole genome shotgun (WGS) entry which is preliminary data.</text>
</comment>
<evidence type="ECO:0000313" key="10">
    <source>
        <dbReference type="Proteomes" id="UP000324767"/>
    </source>
</evidence>
<feature type="transmembrane region" description="Helical" evidence="7">
    <location>
        <begin position="287"/>
        <end position="305"/>
    </location>
</feature>
<evidence type="ECO:0000256" key="4">
    <source>
        <dbReference type="ARBA" id="ARBA00023136"/>
    </source>
</evidence>
<dbReference type="Pfam" id="PF13515">
    <property type="entry name" value="FUSC_2"/>
    <property type="match status" value="1"/>
</dbReference>
<dbReference type="PANTHER" id="PTHR47804">
    <property type="entry name" value="60S RIBOSOMAL PROTEIN L19"/>
    <property type="match status" value="1"/>
</dbReference>
<feature type="transmembrane region" description="Helical" evidence="7">
    <location>
        <begin position="256"/>
        <end position="275"/>
    </location>
</feature>
<reference evidence="9 10" key="1">
    <citation type="submission" date="2019-09" db="EMBL/GenBank/DDBJ databases">
        <title>The hologenome of the rock-dwelling lichen Lasallia pustulata.</title>
        <authorList>
            <person name="Greshake Tzovaras B."/>
            <person name="Segers F."/>
            <person name="Bicker A."/>
            <person name="Dal Grande F."/>
            <person name="Otte J."/>
            <person name="Hankeln T."/>
            <person name="Schmitt I."/>
            <person name="Ebersberger I."/>
        </authorList>
    </citation>
    <scope>NUCLEOTIDE SEQUENCE [LARGE SCALE GENOMIC DNA]</scope>
    <source>
        <strain evidence="9">A1-1</strain>
    </source>
</reference>
<feature type="region of interest" description="Disordered" evidence="6">
    <location>
        <begin position="1"/>
        <end position="113"/>
    </location>
</feature>